<keyword evidence="1" id="KW-0862">Zinc</keyword>
<dbReference type="Proteomes" id="UP000053647">
    <property type="component" value="Unassembled WGS sequence"/>
</dbReference>
<accession>A0A0C9SYT6</accession>
<organism evidence="4 5">
    <name type="scientific">Paxillus involutus ATCC 200175</name>
    <dbReference type="NCBI Taxonomy" id="664439"/>
    <lineage>
        <taxon>Eukaryota</taxon>
        <taxon>Fungi</taxon>
        <taxon>Dikarya</taxon>
        <taxon>Basidiomycota</taxon>
        <taxon>Agaricomycotina</taxon>
        <taxon>Agaricomycetes</taxon>
        <taxon>Agaricomycetidae</taxon>
        <taxon>Boletales</taxon>
        <taxon>Paxilineae</taxon>
        <taxon>Paxillaceae</taxon>
        <taxon>Paxillus</taxon>
    </lineage>
</organism>
<name>A0A0C9SYT6_PAXIN</name>
<dbReference type="GO" id="GO:0008270">
    <property type="term" value="F:zinc ion binding"/>
    <property type="evidence" value="ECO:0007669"/>
    <property type="project" value="UniProtKB-KW"/>
</dbReference>
<dbReference type="InterPro" id="IPR041078">
    <property type="entry name" value="Plavaka"/>
</dbReference>
<keyword evidence="1" id="KW-0863">Zinc-finger</keyword>
<dbReference type="Pfam" id="PF18759">
    <property type="entry name" value="Plavaka"/>
    <property type="match status" value="2"/>
</dbReference>
<dbReference type="InterPro" id="IPR049233">
    <property type="entry name" value="DUF6830"/>
</dbReference>
<dbReference type="Pfam" id="PF20722">
    <property type="entry name" value="DUF6830"/>
    <property type="match status" value="1"/>
</dbReference>
<feature type="region of interest" description="Disordered" evidence="2">
    <location>
        <begin position="638"/>
        <end position="668"/>
    </location>
</feature>
<dbReference type="HOGENOM" id="CLU_006344_10_2_1"/>
<gene>
    <name evidence="4" type="ORF">PAXINDRAFT_77691</name>
</gene>
<evidence type="ECO:0000256" key="1">
    <source>
        <dbReference type="PROSITE-ProRule" id="PRU00042"/>
    </source>
</evidence>
<sequence length="946" mass="106383">MPEFRCPDCGKRFESTAQVERHRRQPHSSCQIKAGILVDPSQLLDLDLLRVHGIPERRAQPIRRSYNPCRPTIESDDEVPEFDSDPLAPAPVKTVEFFNGASTAYDARGTTFMEAFDTDQFADIRNQENLYYPFADCRDWEVGSFLLTSSLSMKAIDKFLSLDLIKSLPLSFRSARELRGLAELLPQLGPCWRCKTMETSCETKRPARLFYRDTVDCLAYLFSNPLFKDWLELSPYRVFETAEHLVRVYSEWMSAGVAWGMQEELPDGATLLGAILSSDKTNITNMCGGRVAHPLLIGLANISSAIRNKASSNAFLLTALLPIVEFIHPVKQMQTLLADRLYHDSVAFVIEPLKIAAHIGIMLSDLAGNSWYCFTPLASCITDPNDLQAYFKACAKDRLNGVQKPFWDDWECSDPANFLTPEPLHHWHREFYDHDIRWCMNAVGNAEIDFHFSIMQPITGQRHFAKGITTLKQVTGRVQHDLQCYIVGVIAGAAPTGVVEAVRALMDFRYLAQAPIINDDGCKAIQRALSEFHRYKQSIIAAGAHCGESGNVLEHWQIPKLELMQSVVPSIPDSGPAIQWTADTMERAHIDLIKDPASSTNNREYEAQICRALDQLEKCWGFELATRIREWECGMAPTAAADGDGSDDEIVYNTDSEDDDADSSLPLDGLTDNRRISDYFLKARQPGGGQELQPPRTFVDGPTAFQLNFDPAIGSAKIDDVAETYGLPDLRAALGDYLARTRAGQTFTVEGQRRSRQDVVLPFERMQIWQKARIQQKLYHDGNIVLPPQTLVAHPAKRDWPHGHYDSVVVNVDARFTWPNSGLKGHTVCELCLIFRLTLPPNQTPWWSNQFLTYVHRFDVVPHSANNGVDPITCLTKLKRAARAAGNAFGDVIPLSQIRSFAHIIPQFGDTADVRFTPSNSAHYSTSFYLNCYFDKEFYYALTSTC</sequence>
<protein>
    <recommendedName>
        <fullName evidence="3">C2H2-type domain-containing protein</fullName>
    </recommendedName>
</protein>
<evidence type="ECO:0000313" key="5">
    <source>
        <dbReference type="Proteomes" id="UP000053647"/>
    </source>
</evidence>
<dbReference type="PROSITE" id="PS00028">
    <property type="entry name" value="ZINC_FINGER_C2H2_1"/>
    <property type="match status" value="1"/>
</dbReference>
<feature type="domain" description="C2H2-type" evidence="3">
    <location>
        <begin position="4"/>
        <end position="32"/>
    </location>
</feature>
<evidence type="ECO:0000256" key="2">
    <source>
        <dbReference type="SAM" id="MobiDB-lite"/>
    </source>
</evidence>
<keyword evidence="1" id="KW-0479">Metal-binding</keyword>
<dbReference type="AlphaFoldDB" id="A0A0C9SYT6"/>
<dbReference type="InterPro" id="IPR013087">
    <property type="entry name" value="Znf_C2H2_type"/>
</dbReference>
<evidence type="ECO:0000313" key="4">
    <source>
        <dbReference type="EMBL" id="KIJ15214.1"/>
    </source>
</evidence>
<dbReference type="OrthoDB" id="3232986at2759"/>
<keyword evidence="5" id="KW-1185">Reference proteome</keyword>
<reference evidence="4 5" key="1">
    <citation type="submission" date="2014-06" db="EMBL/GenBank/DDBJ databases">
        <authorList>
            <consortium name="DOE Joint Genome Institute"/>
            <person name="Kuo A."/>
            <person name="Kohler A."/>
            <person name="Nagy L.G."/>
            <person name="Floudas D."/>
            <person name="Copeland A."/>
            <person name="Barry K.W."/>
            <person name="Cichocki N."/>
            <person name="Veneault-Fourrey C."/>
            <person name="LaButti K."/>
            <person name="Lindquist E.A."/>
            <person name="Lipzen A."/>
            <person name="Lundell T."/>
            <person name="Morin E."/>
            <person name="Murat C."/>
            <person name="Sun H."/>
            <person name="Tunlid A."/>
            <person name="Henrissat B."/>
            <person name="Grigoriev I.V."/>
            <person name="Hibbett D.S."/>
            <person name="Martin F."/>
            <person name="Nordberg H.P."/>
            <person name="Cantor M.N."/>
            <person name="Hua S.X."/>
        </authorList>
    </citation>
    <scope>NUCLEOTIDE SEQUENCE [LARGE SCALE GENOMIC DNA]</scope>
    <source>
        <strain evidence="4 5">ATCC 200175</strain>
    </source>
</reference>
<evidence type="ECO:0000259" key="3">
    <source>
        <dbReference type="PROSITE" id="PS50157"/>
    </source>
</evidence>
<dbReference type="PROSITE" id="PS50157">
    <property type="entry name" value="ZINC_FINGER_C2H2_2"/>
    <property type="match status" value="1"/>
</dbReference>
<proteinExistence type="predicted"/>
<dbReference type="EMBL" id="KN819338">
    <property type="protein sequence ID" value="KIJ15214.1"/>
    <property type="molecule type" value="Genomic_DNA"/>
</dbReference>
<feature type="compositionally biased region" description="Acidic residues" evidence="2">
    <location>
        <begin position="644"/>
        <end position="662"/>
    </location>
</feature>
<reference evidence="5" key="2">
    <citation type="submission" date="2015-01" db="EMBL/GenBank/DDBJ databases">
        <title>Evolutionary Origins and Diversification of the Mycorrhizal Mutualists.</title>
        <authorList>
            <consortium name="DOE Joint Genome Institute"/>
            <consortium name="Mycorrhizal Genomics Consortium"/>
            <person name="Kohler A."/>
            <person name="Kuo A."/>
            <person name="Nagy L.G."/>
            <person name="Floudas D."/>
            <person name="Copeland A."/>
            <person name="Barry K.W."/>
            <person name="Cichocki N."/>
            <person name="Veneault-Fourrey C."/>
            <person name="LaButti K."/>
            <person name="Lindquist E.A."/>
            <person name="Lipzen A."/>
            <person name="Lundell T."/>
            <person name="Morin E."/>
            <person name="Murat C."/>
            <person name="Riley R."/>
            <person name="Ohm R."/>
            <person name="Sun H."/>
            <person name="Tunlid A."/>
            <person name="Henrissat B."/>
            <person name="Grigoriev I.V."/>
            <person name="Hibbett D.S."/>
            <person name="Martin F."/>
        </authorList>
    </citation>
    <scope>NUCLEOTIDE SEQUENCE [LARGE SCALE GENOMIC DNA]</scope>
    <source>
        <strain evidence="5">ATCC 200175</strain>
    </source>
</reference>